<reference evidence="1 3" key="1">
    <citation type="submission" date="2018-08" db="EMBL/GenBank/DDBJ databases">
        <title>Genomic investigation of the strawberry pathogen Phytophthora fragariae indicates pathogenicity is determined by transcriptional variation in three key races.</title>
        <authorList>
            <person name="Adams T.M."/>
            <person name="Armitage A.D."/>
            <person name="Sobczyk M.K."/>
            <person name="Bates H.J."/>
            <person name="Dunwell J.M."/>
            <person name="Nellist C.F."/>
            <person name="Harrison R.J."/>
        </authorList>
    </citation>
    <scope>NUCLEOTIDE SEQUENCE [LARGE SCALE GENOMIC DNA]</scope>
    <source>
        <strain evidence="1 3">BC-1</strain>
        <strain evidence="2 4">BC-23</strain>
    </source>
</reference>
<dbReference type="EMBL" id="QXGC01001011">
    <property type="protein sequence ID" value="KAE9213775.1"/>
    <property type="molecule type" value="Genomic_DNA"/>
</dbReference>
<proteinExistence type="predicted"/>
<sequence>MLPKRPSTPSSTRRRTVSEVWTWLAFATRWAPSALTKKTKTRWRLATPKLSASVP</sequence>
<dbReference type="EMBL" id="QXGD01001481">
    <property type="protein sequence ID" value="KAE9205214.1"/>
    <property type="molecule type" value="Genomic_DNA"/>
</dbReference>
<organism evidence="1 3">
    <name type="scientific">Phytophthora fragariae</name>
    <dbReference type="NCBI Taxonomy" id="53985"/>
    <lineage>
        <taxon>Eukaryota</taxon>
        <taxon>Sar</taxon>
        <taxon>Stramenopiles</taxon>
        <taxon>Oomycota</taxon>
        <taxon>Peronosporomycetes</taxon>
        <taxon>Peronosporales</taxon>
        <taxon>Peronosporaceae</taxon>
        <taxon>Phytophthora</taxon>
    </lineage>
</organism>
<protein>
    <submittedName>
        <fullName evidence="1">Uncharacterized protein</fullName>
    </submittedName>
</protein>
<gene>
    <name evidence="1" type="ORF">PF002_g20395</name>
    <name evidence="2" type="ORF">PF004_g15238</name>
</gene>
<accession>A0A6A3XXX8</accession>
<dbReference type="Proteomes" id="UP000476176">
    <property type="component" value="Unassembled WGS sequence"/>
</dbReference>
<name>A0A6A3XXX8_9STRA</name>
<evidence type="ECO:0000313" key="1">
    <source>
        <dbReference type="EMBL" id="KAE9205214.1"/>
    </source>
</evidence>
<evidence type="ECO:0000313" key="4">
    <source>
        <dbReference type="Proteomes" id="UP000476176"/>
    </source>
</evidence>
<evidence type="ECO:0000313" key="3">
    <source>
        <dbReference type="Proteomes" id="UP000440367"/>
    </source>
</evidence>
<comment type="caution">
    <text evidence="1">The sequence shown here is derived from an EMBL/GenBank/DDBJ whole genome shotgun (WGS) entry which is preliminary data.</text>
</comment>
<evidence type="ECO:0000313" key="2">
    <source>
        <dbReference type="EMBL" id="KAE9213775.1"/>
    </source>
</evidence>
<dbReference type="AlphaFoldDB" id="A0A6A3XXX8"/>
<dbReference type="Proteomes" id="UP000440367">
    <property type="component" value="Unassembled WGS sequence"/>
</dbReference>